<dbReference type="Proteomes" id="UP001497453">
    <property type="component" value="Chromosome 6"/>
</dbReference>
<evidence type="ECO:0008006" key="3">
    <source>
        <dbReference type="Google" id="ProtNLM"/>
    </source>
</evidence>
<dbReference type="EMBL" id="OZ037949">
    <property type="protein sequence ID" value="CAL1710377.1"/>
    <property type="molecule type" value="Genomic_DNA"/>
</dbReference>
<sequence length="201" mass="22651">MTKERDKINSARIVGCIGILNVISDRAIESRCNRTRSIFPSVSTDSMSAIVSGAIPETLSPQVQTVLNFLTLLGAGDIDKLSNLLSDDLSYYVHPKSLNIPCLAKHEWLQRVKKGFVGMKFYIFEIVCERPSVAVHASSTATSRTGGSYANEYSFWFHLEQQPEGTHRMKTVKEFLDSKYIIEFKTEETERAEKLANYNMS</sequence>
<dbReference type="SUPFAM" id="SSF54427">
    <property type="entry name" value="NTF2-like"/>
    <property type="match status" value="1"/>
</dbReference>
<dbReference type="Gene3D" id="3.10.450.50">
    <property type="match status" value="1"/>
</dbReference>
<protein>
    <recommendedName>
        <fullName evidence="3">SnoaL-like domain-containing protein</fullName>
    </recommendedName>
</protein>
<evidence type="ECO:0000313" key="1">
    <source>
        <dbReference type="EMBL" id="CAL1710377.1"/>
    </source>
</evidence>
<proteinExistence type="predicted"/>
<evidence type="ECO:0000313" key="2">
    <source>
        <dbReference type="Proteomes" id="UP001497453"/>
    </source>
</evidence>
<name>A0ABP1DT49_9APHY</name>
<accession>A0ABP1DT49</accession>
<organism evidence="1 2">
    <name type="scientific">Somion occarium</name>
    <dbReference type="NCBI Taxonomy" id="3059160"/>
    <lineage>
        <taxon>Eukaryota</taxon>
        <taxon>Fungi</taxon>
        <taxon>Dikarya</taxon>
        <taxon>Basidiomycota</taxon>
        <taxon>Agaricomycotina</taxon>
        <taxon>Agaricomycetes</taxon>
        <taxon>Polyporales</taxon>
        <taxon>Cerrenaceae</taxon>
        <taxon>Somion</taxon>
    </lineage>
</organism>
<gene>
    <name evidence="1" type="ORF">GFSPODELE1_LOCUS7795</name>
</gene>
<reference evidence="2" key="1">
    <citation type="submission" date="2024-04" db="EMBL/GenBank/DDBJ databases">
        <authorList>
            <person name="Shaw F."/>
            <person name="Minotto A."/>
        </authorList>
    </citation>
    <scope>NUCLEOTIDE SEQUENCE [LARGE SCALE GENOMIC DNA]</scope>
</reference>
<dbReference type="InterPro" id="IPR032710">
    <property type="entry name" value="NTF2-like_dom_sf"/>
</dbReference>
<keyword evidence="2" id="KW-1185">Reference proteome</keyword>